<sequence>MAPPRGSALPPPVLTHLIYNPNGLPRNEDAHLWILLEPQRVPRLWLQHMRKAGSSEARVSLGISVFDRDLAQLAAGAPVDAMVELMEPQMHDSRTLLRGGKRRVRLCEGTEVTASSDPEDAAHLFLRLQPLAEALGFKMGPAFGLRLLWQRTRPLLPKDDREPRGGRYGPAVRYVDNRGASHGYRVQFVKCPLSVQALRG</sequence>
<keyword evidence="2" id="KW-1185">Reference proteome</keyword>
<name>A0A0D3J6Y7_EMIH1</name>
<dbReference type="KEGG" id="ehx:EMIHUDRAFT_369549"/>
<proteinExistence type="predicted"/>
<protein>
    <submittedName>
        <fullName evidence="1">Uncharacterized protein</fullName>
    </submittedName>
</protein>
<dbReference type="PaxDb" id="2903-EOD19272"/>
<reference evidence="1" key="2">
    <citation type="submission" date="2024-10" db="UniProtKB">
        <authorList>
            <consortium name="EnsemblProtists"/>
        </authorList>
    </citation>
    <scope>IDENTIFICATION</scope>
</reference>
<dbReference type="HOGENOM" id="CLU_1368461_0_0_1"/>
<dbReference type="AlphaFoldDB" id="A0A0D3J6Y7"/>
<dbReference type="RefSeq" id="XP_005771701.1">
    <property type="nucleotide sequence ID" value="XM_005771644.1"/>
</dbReference>
<dbReference type="Proteomes" id="UP000013827">
    <property type="component" value="Unassembled WGS sequence"/>
</dbReference>
<dbReference type="EnsemblProtists" id="EOD19272">
    <property type="protein sequence ID" value="EOD19272"/>
    <property type="gene ID" value="EMIHUDRAFT_369549"/>
</dbReference>
<evidence type="ECO:0000313" key="1">
    <source>
        <dbReference type="EnsemblProtists" id="EOD19272"/>
    </source>
</evidence>
<organism evidence="1 2">
    <name type="scientific">Emiliania huxleyi (strain CCMP1516)</name>
    <dbReference type="NCBI Taxonomy" id="280463"/>
    <lineage>
        <taxon>Eukaryota</taxon>
        <taxon>Haptista</taxon>
        <taxon>Haptophyta</taxon>
        <taxon>Prymnesiophyceae</taxon>
        <taxon>Isochrysidales</taxon>
        <taxon>Noelaerhabdaceae</taxon>
        <taxon>Emiliania</taxon>
    </lineage>
</organism>
<reference evidence="2" key="1">
    <citation type="journal article" date="2013" name="Nature">
        <title>Pan genome of the phytoplankton Emiliania underpins its global distribution.</title>
        <authorList>
            <person name="Read B.A."/>
            <person name="Kegel J."/>
            <person name="Klute M.J."/>
            <person name="Kuo A."/>
            <person name="Lefebvre S.C."/>
            <person name="Maumus F."/>
            <person name="Mayer C."/>
            <person name="Miller J."/>
            <person name="Monier A."/>
            <person name="Salamov A."/>
            <person name="Young J."/>
            <person name="Aguilar M."/>
            <person name="Claverie J.M."/>
            <person name="Frickenhaus S."/>
            <person name="Gonzalez K."/>
            <person name="Herman E.K."/>
            <person name="Lin Y.C."/>
            <person name="Napier J."/>
            <person name="Ogata H."/>
            <person name="Sarno A.F."/>
            <person name="Shmutz J."/>
            <person name="Schroeder D."/>
            <person name="de Vargas C."/>
            <person name="Verret F."/>
            <person name="von Dassow P."/>
            <person name="Valentin K."/>
            <person name="Van de Peer Y."/>
            <person name="Wheeler G."/>
            <person name="Dacks J.B."/>
            <person name="Delwiche C.F."/>
            <person name="Dyhrman S.T."/>
            <person name="Glockner G."/>
            <person name="John U."/>
            <person name="Richards T."/>
            <person name="Worden A.Z."/>
            <person name="Zhang X."/>
            <person name="Grigoriev I.V."/>
            <person name="Allen A.E."/>
            <person name="Bidle K."/>
            <person name="Borodovsky M."/>
            <person name="Bowler C."/>
            <person name="Brownlee C."/>
            <person name="Cock J.M."/>
            <person name="Elias M."/>
            <person name="Gladyshev V.N."/>
            <person name="Groth M."/>
            <person name="Guda C."/>
            <person name="Hadaegh A."/>
            <person name="Iglesias-Rodriguez M.D."/>
            <person name="Jenkins J."/>
            <person name="Jones B.M."/>
            <person name="Lawson T."/>
            <person name="Leese F."/>
            <person name="Lindquist E."/>
            <person name="Lobanov A."/>
            <person name="Lomsadze A."/>
            <person name="Malik S.B."/>
            <person name="Marsh M.E."/>
            <person name="Mackinder L."/>
            <person name="Mock T."/>
            <person name="Mueller-Roeber B."/>
            <person name="Pagarete A."/>
            <person name="Parker M."/>
            <person name="Probert I."/>
            <person name="Quesneville H."/>
            <person name="Raines C."/>
            <person name="Rensing S.A."/>
            <person name="Riano-Pachon D.M."/>
            <person name="Richier S."/>
            <person name="Rokitta S."/>
            <person name="Shiraiwa Y."/>
            <person name="Soanes D.M."/>
            <person name="van der Giezen M."/>
            <person name="Wahlund T.M."/>
            <person name="Williams B."/>
            <person name="Wilson W."/>
            <person name="Wolfe G."/>
            <person name="Wurch L.L."/>
        </authorList>
    </citation>
    <scope>NUCLEOTIDE SEQUENCE</scope>
</reference>
<evidence type="ECO:0000313" key="2">
    <source>
        <dbReference type="Proteomes" id="UP000013827"/>
    </source>
</evidence>
<dbReference type="GeneID" id="17264817"/>
<accession>A0A0D3J6Y7</accession>